<dbReference type="InterPro" id="IPR041459">
    <property type="entry name" value="MPTase-PolyVal"/>
</dbReference>
<dbReference type="Pfam" id="PF08401">
    <property type="entry name" value="ArdcN"/>
    <property type="match status" value="1"/>
</dbReference>
<evidence type="ECO:0000259" key="2">
    <source>
        <dbReference type="Pfam" id="PF18818"/>
    </source>
</evidence>
<dbReference type="EMBL" id="JAVKPH010000046">
    <property type="protein sequence ID" value="MDR5655111.1"/>
    <property type="molecule type" value="Genomic_DNA"/>
</dbReference>
<dbReference type="InterPro" id="IPR013610">
    <property type="entry name" value="ArdC_N"/>
</dbReference>
<evidence type="ECO:0000313" key="4">
    <source>
        <dbReference type="Proteomes" id="UP001247754"/>
    </source>
</evidence>
<name>A0ABU1FDY2_9RHOB</name>
<keyword evidence="4" id="KW-1185">Reference proteome</keyword>
<dbReference type="Pfam" id="PF18818">
    <property type="entry name" value="MPTase-PolyVal"/>
    <property type="match status" value="1"/>
</dbReference>
<accession>A0ABU1FDY2</accession>
<dbReference type="RefSeq" id="WP_310459221.1">
    <property type="nucleotide sequence ID" value="NZ_JAVKPH010000046.1"/>
</dbReference>
<dbReference type="PIRSF" id="PIRSF037112">
    <property type="entry name" value="Antirestriction_ArdC"/>
    <property type="match status" value="1"/>
</dbReference>
<dbReference type="InterPro" id="IPR017113">
    <property type="entry name" value="Antirestriction_ArdC"/>
</dbReference>
<sequence length="301" mass="33722">MKQDVYERVTAHIVAELEKGVRPWFKPWNAEHAAGRITRPLRANGQPYRGINVLMLWGAASERGYSAPIWMTFKQAQELGGHVRKGEKGNLVVYANTITKTETDENGQESERDIPFMKGYTVFNVEQVEGLPAHFYALAERPAETVQRIAHAEAFFAATGADIRHGGDRAFFSPAEDRVQMPPIEAFRDAEAYYATLAHELTHWTKGKGRLERDFGRKRFGDSGYAMEELVAELGAAFLCADLALSPEPRDEHAAYLAHWLAVLKEDKRAIFSAAAHAQRAADYLHGLQPQAEEERQEVAA</sequence>
<evidence type="ECO:0000259" key="1">
    <source>
        <dbReference type="Pfam" id="PF08401"/>
    </source>
</evidence>
<evidence type="ECO:0000313" key="3">
    <source>
        <dbReference type="EMBL" id="MDR5655111.1"/>
    </source>
</evidence>
<protein>
    <submittedName>
        <fullName evidence="3">Zincin-like metallopeptidase domain-containing protein</fullName>
    </submittedName>
</protein>
<feature type="domain" description="Polyvalent protein metallopeptidase" evidence="2">
    <location>
        <begin position="151"/>
        <end position="277"/>
    </location>
</feature>
<feature type="domain" description="N-terminal" evidence="1">
    <location>
        <begin position="3"/>
        <end position="123"/>
    </location>
</feature>
<comment type="caution">
    <text evidence="3">The sequence shown here is derived from an EMBL/GenBank/DDBJ whole genome shotgun (WGS) entry which is preliminary data.</text>
</comment>
<organism evidence="3 4">
    <name type="scientific">Ruixingdingia sedimenti</name>
    <dbReference type="NCBI Taxonomy" id="3073604"/>
    <lineage>
        <taxon>Bacteria</taxon>
        <taxon>Pseudomonadati</taxon>
        <taxon>Pseudomonadota</taxon>
        <taxon>Alphaproteobacteria</taxon>
        <taxon>Rhodobacterales</taxon>
        <taxon>Paracoccaceae</taxon>
        <taxon>Ruixingdingia</taxon>
    </lineage>
</organism>
<gene>
    <name evidence="3" type="ORF">RGD00_21095</name>
</gene>
<reference evidence="3 4" key="1">
    <citation type="submission" date="2023-09" db="EMBL/GenBank/DDBJ databases">
        <title>Xinfangfangia sedmenti sp. nov., isolated the sedment.</title>
        <authorList>
            <person name="Xu L."/>
        </authorList>
    </citation>
    <scope>NUCLEOTIDE SEQUENCE [LARGE SCALE GENOMIC DNA]</scope>
    <source>
        <strain evidence="3 4">LG-4</strain>
    </source>
</reference>
<proteinExistence type="predicted"/>
<dbReference type="Proteomes" id="UP001247754">
    <property type="component" value="Unassembled WGS sequence"/>
</dbReference>